<feature type="compositionally biased region" description="Acidic residues" evidence="1">
    <location>
        <begin position="77"/>
        <end position="94"/>
    </location>
</feature>
<dbReference type="Proteomes" id="UP000479190">
    <property type="component" value="Unassembled WGS sequence"/>
</dbReference>
<organism evidence="2 3">
    <name type="scientific">Trichogramma brassicae</name>
    <dbReference type="NCBI Taxonomy" id="86971"/>
    <lineage>
        <taxon>Eukaryota</taxon>
        <taxon>Metazoa</taxon>
        <taxon>Ecdysozoa</taxon>
        <taxon>Arthropoda</taxon>
        <taxon>Hexapoda</taxon>
        <taxon>Insecta</taxon>
        <taxon>Pterygota</taxon>
        <taxon>Neoptera</taxon>
        <taxon>Endopterygota</taxon>
        <taxon>Hymenoptera</taxon>
        <taxon>Apocrita</taxon>
        <taxon>Proctotrupomorpha</taxon>
        <taxon>Chalcidoidea</taxon>
        <taxon>Trichogrammatidae</taxon>
        <taxon>Trichogramma</taxon>
    </lineage>
</organism>
<feature type="compositionally biased region" description="Low complexity" evidence="1">
    <location>
        <begin position="62"/>
        <end position="72"/>
    </location>
</feature>
<feature type="region of interest" description="Disordered" evidence="1">
    <location>
        <begin position="1"/>
        <end position="115"/>
    </location>
</feature>
<keyword evidence="3" id="KW-1185">Reference proteome</keyword>
<sequence length="140" mass="15751">MLILGAARESQTHQQQAVRNPQPKQQPPPNMQPQQQVNMMGTPQRLKPILKTSPGTNPHTSQVQPQNQNQPQLPELTNDDIDFEDGQEGMDNESQDVPKWRRKTPGSKNKKDAKKMAAKAALLALYNLTYPEENEDVNMG</sequence>
<dbReference type="EMBL" id="CADCXV010000795">
    <property type="protein sequence ID" value="CAB0035641.1"/>
    <property type="molecule type" value="Genomic_DNA"/>
</dbReference>
<dbReference type="SUPFAM" id="SSF54768">
    <property type="entry name" value="dsRNA-binding domain-like"/>
    <property type="match status" value="1"/>
</dbReference>
<reference evidence="2 3" key="1">
    <citation type="submission" date="2020-02" db="EMBL/GenBank/DDBJ databases">
        <authorList>
            <person name="Ferguson B K."/>
        </authorList>
    </citation>
    <scope>NUCLEOTIDE SEQUENCE [LARGE SCALE GENOMIC DNA]</scope>
</reference>
<name>A0A6H5ILP0_9HYME</name>
<evidence type="ECO:0000313" key="2">
    <source>
        <dbReference type="EMBL" id="CAB0035641.1"/>
    </source>
</evidence>
<gene>
    <name evidence="2" type="ORF">TBRA_LOCUS7529</name>
</gene>
<protein>
    <recommendedName>
        <fullName evidence="4">DRBM domain-containing protein</fullName>
    </recommendedName>
</protein>
<dbReference type="AlphaFoldDB" id="A0A6H5ILP0"/>
<evidence type="ECO:0000256" key="1">
    <source>
        <dbReference type="SAM" id="MobiDB-lite"/>
    </source>
</evidence>
<proteinExistence type="predicted"/>
<evidence type="ECO:0008006" key="4">
    <source>
        <dbReference type="Google" id="ProtNLM"/>
    </source>
</evidence>
<accession>A0A6H5ILP0</accession>
<evidence type="ECO:0000313" key="3">
    <source>
        <dbReference type="Proteomes" id="UP000479190"/>
    </source>
</evidence>